<accession>A0A561T6F7</accession>
<dbReference type="InterPro" id="IPR042203">
    <property type="entry name" value="Leu/Phe-tRNA_Trfase_C"/>
</dbReference>
<dbReference type="Gene3D" id="3.40.630.70">
    <property type="entry name" value="Leucyl/phenylalanyl-tRNA-protein transferase, C-terminal domain"/>
    <property type="match status" value="1"/>
</dbReference>
<dbReference type="RefSeq" id="WP_145909990.1">
    <property type="nucleotide sequence ID" value="NZ_BAAAMZ010000017.1"/>
</dbReference>
<dbReference type="InterPro" id="IPR004616">
    <property type="entry name" value="Leu/Phe-tRNA_Trfase"/>
</dbReference>
<dbReference type="AlphaFoldDB" id="A0A561T6F7"/>
<comment type="subcellular location">
    <subcellularLocation>
        <location evidence="4">Cytoplasm</location>
    </subcellularLocation>
</comment>
<keyword evidence="2 4" id="KW-0808">Transferase</keyword>
<evidence type="ECO:0000313" key="6">
    <source>
        <dbReference type="Proteomes" id="UP000317940"/>
    </source>
</evidence>
<evidence type="ECO:0000256" key="4">
    <source>
        <dbReference type="HAMAP-Rule" id="MF_00688"/>
    </source>
</evidence>
<dbReference type="PANTHER" id="PTHR30098">
    <property type="entry name" value="LEUCYL/PHENYLALANYL-TRNA--PROTEIN TRANSFERASE"/>
    <property type="match status" value="1"/>
</dbReference>
<dbReference type="EMBL" id="VIWT01000004">
    <property type="protein sequence ID" value="TWF82708.1"/>
    <property type="molecule type" value="Genomic_DNA"/>
</dbReference>
<name>A0A561T6F7_9ACTN</name>
<dbReference type="GO" id="GO:0008914">
    <property type="term" value="F:leucyl-tRNA--protein transferase activity"/>
    <property type="evidence" value="ECO:0007669"/>
    <property type="project" value="UniProtKB-UniRule"/>
</dbReference>
<comment type="function">
    <text evidence="4">Functions in the N-end rule pathway of protein degradation where it conjugates Leu, Phe and, less efficiently, Met from aminoacyl-tRNAs to the N-termini of proteins containing an N-terminal arginine or lysine.</text>
</comment>
<organism evidence="5 6">
    <name type="scientific">Kitasatospora viridis</name>
    <dbReference type="NCBI Taxonomy" id="281105"/>
    <lineage>
        <taxon>Bacteria</taxon>
        <taxon>Bacillati</taxon>
        <taxon>Actinomycetota</taxon>
        <taxon>Actinomycetes</taxon>
        <taxon>Kitasatosporales</taxon>
        <taxon>Streptomycetaceae</taxon>
        <taxon>Kitasatospora</taxon>
    </lineage>
</organism>
<dbReference type="PANTHER" id="PTHR30098:SF2">
    <property type="entry name" value="LEUCYL_PHENYLALANYL-TRNA--PROTEIN TRANSFERASE"/>
    <property type="match status" value="1"/>
</dbReference>
<evidence type="ECO:0000256" key="2">
    <source>
        <dbReference type="ARBA" id="ARBA00022679"/>
    </source>
</evidence>
<reference evidence="5 6" key="1">
    <citation type="submission" date="2019-06" db="EMBL/GenBank/DDBJ databases">
        <title>Sequencing the genomes of 1000 actinobacteria strains.</title>
        <authorList>
            <person name="Klenk H.-P."/>
        </authorList>
    </citation>
    <scope>NUCLEOTIDE SEQUENCE [LARGE SCALE GENOMIC DNA]</scope>
    <source>
        <strain evidence="5 6">DSM 44826</strain>
    </source>
</reference>
<keyword evidence="3 4" id="KW-0012">Acyltransferase</keyword>
<protein>
    <recommendedName>
        <fullName evidence="4">Leucyl/phenylalanyl-tRNA--protein transferase</fullName>
        <ecNumber evidence="4">2.3.2.6</ecNumber>
    </recommendedName>
    <alternativeName>
        <fullName evidence="4">L/F-transferase</fullName>
    </alternativeName>
    <alternativeName>
        <fullName evidence="4">Leucyltransferase</fullName>
    </alternativeName>
    <alternativeName>
        <fullName evidence="4">Phenyalanyltransferase</fullName>
    </alternativeName>
</protein>
<dbReference type="HAMAP" id="MF_00688">
    <property type="entry name" value="Leu_Phe_trans"/>
    <property type="match status" value="1"/>
</dbReference>
<dbReference type="InterPro" id="IPR016181">
    <property type="entry name" value="Acyl_CoA_acyltransferase"/>
</dbReference>
<comment type="catalytic activity">
    <reaction evidence="4">
        <text>N-terminal L-arginyl-[protein] + L-leucyl-tRNA(Leu) = N-terminal L-leucyl-L-arginyl-[protein] + tRNA(Leu) + H(+)</text>
        <dbReference type="Rhea" id="RHEA:50416"/>
        <dbReference type="Rhea" id="RHEA-COMP:9613"/>
        <dbReference type="Rhea" id="RHEA-COMP:9622"/>
        <dbReference type="Rhea" id="RHEA-COMP:12672"/>
        <dbReference type="Rhea" id="RHEA-COMP:12673"/>
        <dbReference type="ChEBI" id="CHEBI:15378"/>
        <dbReference type="ChEBI" id="CHEBI:64719"/>
        <dbReference type="ChEBI" id="CHEBI:78442"/>
        <dbReference type="ChEBI" id="CHEBI:78494"/>
        <dbReference type="ChEBI" id="CHEBI:133044"/>
        <dbReference type="EC" id="2.3.2.6"/>
    </reaction>
</comment>
<dbReference type="Gene3D" id="3.30.70.3550">
    <property type="entry name" value="Leucyl/phenylalanyl-tRNA-protein transferase, N-terminal domain"/>
    <property type="match status" value="1"/>
</dbReference>
<sequence length="265" mass="27781">MTGAPTDGRWCEALDLANAPGDAPAAFCADLSPSSLLAAYRRGLFPLPAADEYAAALNEALFEGRVADGSIGLSGAPAQAYRVAWWSPDPRPVLAPDQVHLTRRLTRRLRNGTPWSATADRAFGEVLAACAAGREQQWLTAELRASLERLHRDGFAHSAEVWEGGELVGGVFGVLAGPVLSLDSMFHRRPGAGQVAVAELGARFAEAGGELLDAQWDSPHVRALGARPVGRAAYLARLGRDAVPGGLPGGERPVARAAVLAPARS</sequence>
<keyword evidence="6" id="KW-1185">Reference proteome</keyword>
<dbReference type="GO" id="GO:0005737">
    <property type="term" value="C:cytoplasm"/>
    <property type="evidence" value="ECO:0007669"/>
    <property type="project" value="UniProtKB-SubCell"/>
</dbReference>
<dbReference type="Proteomes" id="UP000317940">
    <property type="component" value="Unassembled WGS sequence"/>
</dbReference>
<keyword evidence="1 4" id="KW-0963">Cytoplasm</keyword>
<dbReference type="SUPFAM" id="SSF55729">
    <property type="entry name" value="Acyl-CoA N-acyltransferases (Nat)"/>
    <property type="match status" value="1"/>
</dbReference>
<dbReference type="Pfam" id="PF03588">
    <property type="entry name" value="Leu_Phe_trans"/>
    <property type="match status" value="1"/>
</dbReference>
<dbReference type="InterPro" id="IPR042221">
    <property type="entry name" value="Leu/Phe-tRNA_Trfase_N"/>
</dbReference>
<comment type="similarity">
    <text evidence="4">Belongs to the L/F-transferase family.</text>
</comment>
<gene>
    <name evidence="4" type="primary">aat</name>
    <name evidence="5" type="ORF">FHX73_14190</name>
</gene>
<dbReference type="GO" id="GO:0030163">
    <property type="term" value="P:protein catabolic process"/>
    <property type="evidence" value="ECO:0007669"/>
    <property type="project" value="UniProtKB-UniRule"/>
</dbReference>
<evidence type="ECO:0000313" key="5">
    <source>
        <dbReference type="EMBL" id="TWF82708.1"/>
    </source>
</evidence>
<comment type="catalytic activity">
    <reaction evidence="4">
        <text>L-phenylalanyl-tRNA(Phe) + an N-terminal L-alpha-aminoacyl-[protein] = an N-terminal L-phenylalanyl-L-alpha-aminoacyl-[protein] + tRNA(Phe)</text>
        <dbReference type="Rhea" id="RHEA:43632"/>
        <dbReference type="Rhea" id="RHEA-COMP:9668"/>
        <dbReference type="Rhea" id="RHEA-COMP:9699"/>
        <dbReference type="Rhea" id="RHEA-COMP:10636"/>
        <dbReference type="Rhea" id="RHEA-COMP:10637"/>
        <dbReference type="ChEBI" id="CHEBI:78442"/>
        <dbReference type="ChEBI" id="CHEBI:78531"/>
        <dbReference type="ChEBI" id="CHEBI:78597"/>
        <dbReference type="ChEBI" id="CHEBI:83561"/>
        <dbReference type="EC" id="2.3.2.6"/>
    </reaction>
</comment>
<dbReference type="EC" id="2.3.2.6" evidence="4"/>
<proteinExistence type="inferred from homology"/>
<evidence type="ECO:0000256" key="3">
    <source>
        <dbReference type="ARBA" id="ARBA00023315"/>
    </source>
</evidence>
<comment type="caution">
    <text evidence="5">The sequence shown here is derived from an EMBL/GenBank/DDBJ whole genome shotgun (WGS) entry which is preliminary data.</text>
</comment>
<comment type="catalytic activity">
    <reaction evidence="4">
        <text>N-terminal L-lysyl-[protein] + L-leucyl-tRNA(Leu) = N-terminal L-leucyl-L-lysyl-[protein] + tRNA(Leu) + H(+)</text>
        <dbReference type="Rhea" id="RHEA:12340"/>
        <dbReference type="Rhea" id="RHEA-COMP:9613"/>
        <dbReference type="Rhea" id="RHEA-COMP:9622"/>
        <dbReference type="Rhea" id="RHEA-COMP:12670"/>
        <dbReference type="Rhea" id="RHEA-COMP:12671"/>
        <dbReference type="ChEBI" id="CHEBI:15378"/>
        <dbReference type="ChEBI" id="CHEBI:65249"/>
        <dbReference type="ChEBI" id="CHEBI:78442"/>
        <dbReference type="ChEBI" id="CHEBI:78494"/>
        <dbReference type="ChEBI" id="CHEBI:133043"/>
        <dbReference type="EC" id="2.3.2.6"/>
    </reaction>
</comment>
<evidence type="ECO:0000256" key="1">
    <source>
        <dbReference type="ARBA" id="ARBA00022490"/>
    </source>
</evidence>
<dbReference type="OrthoDB" id="9790282at2"/>